<evidence type="ECO:0000313" key="2">
    <source>
        <dbReference type="EnsemblPlants" id="AET1Gv20537800.17"/>
    </source>
</evidence>
<evidence type="ECO:0000313" key="3">
    <source>
        <dbReference type="Proteomes" id="UP000015105"/>
    </source>
</evidence>
<dbReference type="GO" id="GO:0000288">
    <property type="term" value="P:nuclear-transcribed mRNA catabolic process, deadenylation-dependent decay"/>
    <property type="evidence" value="ECO:0007669"/>
    <property type="project" value="TreeGrafter"/>
</dbReference>
<evidence type="ECO:0000259" key="1">
    <source>
        <dbReference type="Pfam" id="PF12842"/>
    </source>
</evidence>
<dbReference type="Gramene" id="AET1Gv20537800.17">
    <property type="protein sequence ID" value="AET1Gv20537800.17"/>
    <property type="gene ID" value="AET1Gv20537800"/>
</dbReference>
<dbReference type="Pfam" id="PF12842">
    <property type="entry name" value="DUF3819"/>
    <property type="match status" value="1"/>
</dbReference>
<reference evidence="3" key="2">
    <citation type="journal article" date="2017" name="Nat. Plants">
        <title>The Aegilops tauschii genome reveals multiple impacts of transposons.</title>
        <authorList>
            <person name="Zhao G."/>
            <person name="Zou C."/>
            <person name="Li K."/>
            <person name="Wang K."/>
            <person name="Li T."/>
            <person name="Gao L."/>
            <person name="Zhang X."/>
            <person name="Wang H."/>
            <person name="Yang Z."/>
            <person name="Liu X."/>
            <person name="Jiang W."/>
            <person name="Mao L."/>
            <person name="Kong X."/>
            <person name="Jiao Y."/>
            <person name="Jia J."/>
        </authorList>
    </citation>
    <scope>NUCLEOTIDE SEQUENCE [LARGE SCALE GENOMIC DNA]</scope>
    <source>
        <strain evidence="3">cv. AL8/78</strain>
    </source>
</reference>
<dbReference type="PANTHER" id="PTHR13162:SF11">
    <property type="entry name" value="CCR4-NOT COMPLEX COMPONENT NOT1 C-TERMINAL DOMAIN-CONTAINING PROTEIN"/>
    <property type="match status" value="1"/>
</dbReference>
<sequence length="411" mass="44629">MAAIPRADIYFRINEKLSSLGSLQYSKIMDVALDKAIKEIIGPVIQRSVTIATRTTKELILKDLAMESDDSAVSRAAHLMVGTLAGSLAHVTSKEPLRVALSSHLRSLIQNLNNNSETTEQIVHILINDNLDLGCALIETVATRKAVEMIDGEIKHPFSQLRRQKELLGSGYYDAFPYTQGLARVPDALRPKPTGHLCASQQRVYEDFITVWHSQSSQNAGATTSATAVTAAPGNSSIPRLYSPNLVQPADLVPEESDHGTTQLLSVSTQIGTSDTFAQAGGTTNIASVFPPMSSNDIPMGESTAGTKDLGSMVPLSPTTAVDRMESVFAEPLSTDNGLDRYHQVAQKLEALIANDGKDVEIQSVIAEVPDILHRCVKRDEAALLIAQKVFSEVCMKMHQRVLMSHGFWQL</sequence>
<accession>A0A452YUF1</accession>
<dbReference type="GO" id="GO:0060090">
    <property type="term" value="F:molecular adaptor activity"/>
    <property type="evidence" value="ECO:0007669"/>
    <property type="project" value="TreeGrafter"/>
</dbReference>
<name>A0A452YUF1_AEGTS</name>
<dbReference type="GO" id="GO:0017148">
    <property type="term" value="P:negative regulation of translation"/>
    <property type="evidence" value="ECO:0007669"/>
    <property type="project" value="InterPro"/>
</dbReference>
<reference evidence="2" key="4">
    <citation type="submission" date="2019-03" db="UniProtKB">
        <authorList>
            <consortium name="EnsemblPlants"/>
        </authorList>
    </citation>
    <scope>IDENTIFICATION</scope>
</reference>
<dbReference type="InterPro" id="IPR024557">
    <property type="entry name" value="CNOT1_dom_4"/>
</dbReference>
<protein>
    <recommendedName>
        <fullName evidence="1">CCR4-NOT transcription complex subunit 1 domain-containing protein</fullName>
    </recommendedName>
</protein>
<dbReference type="EnsemblPlants" id="AET1Gv20537800.17">
    <property type="protein sequence ID" value="AET1Gv20537800.17"/>
    <property type="gene ID" value="AET1Gv20537800"/>
</dbReference>
<dbReference type="PANTHER" id="PTHR13162">
    <property type="entry name" value="CCR4-NOT TRANSCRIPTION COMPLEX"/>
    <property type="match status" value="1"/>
</dbReference>
<dbReference type="Proteomes" id="UP000015105">
    <property type="component" value="Chromosome 1D"/>
</dbReference>
<reference evidence="2" key="3">
    <citation type="journal article" date="2017" name="Nature">
        <title>Genome sequence of the progenitor of the wheat D genome Aegilops tauschii.</title>
        <authorList>
            <person name="Luo M.C."/>
            <person name="Gu Y.Q."/>
            <person name="Puiu D."/>
            <person name="Wang H."/>
            <person name="Twardziok S.O."/>
            <person name="Deal K.R."/>
            <person name="Huo N."/>
            <person name="Zhu T."/>
            <person name="Wang L."/>
            <person name="Wang Y."/>
            <person name="McGuire P.E."/>
            <person name="Liu S."/>
            <person name="Long H."/>
            <person name="Ramasamy R.K."/>
            <person name="Rodriguez J.C."/>
            <person name="Van S.L."/>
            <person name="Yuan L."/>
            <person name="Wang Z."/>
            <person name="Xia Z."/>
            <person name="Xiao L."/>
            <person name="Anderson O.D."/>
            <person name="Ouyang S."/>
            <person name="Liang Y."/>
            <person name="Zimin A.V."/>
            <person name="Pertea G."/>
            <person name="Qi P."/>
            <person name="Bennetzen J.L."/>
            <person name="Dai X."/>
            <person name="Dawson M.W."/>
            <person name="Muller H.G."/>
            <person name="Kugler K."/>
            <person name="Rivarola-Duarte L."/>
            <person name="Spannagl M."/>
            <person name="Mayer K.F.X."/>
            <person name="Lu F.H."/>
            <person name="Bevan M.W."/>
            <person name="Leroy P."/>
            <person name="Li P."/>
            <person name="You F.M."/>
            <person name="Sun Q."/>
            <person name="Liu Z."/>
            <person name="Lyons E."/>
            <person name="Wicker T."/>
            <person name="Salzberg S.L."/>
            <person name="Devos K.M."/>
            <person name="Dvorak J."/>
        </authorList>
    </citation>
    <scope>NUCLEOTIDE SEQUENCE [LARGE SCALE GENOMIC DNA]</scope>
    <source>
        <strain evidence="2">cv. AL8/78</strain>
    </source>
</reference>
<feature type="domain" description="CCR4-NOT transcription complex subunit 1" evidence="1">
    <location>
        <begin position="25"/>
        <end position="162"/>
    </location>
</feature>
<dbReference type="InterPro" id="IPR040398">
    <property type="entry name" value="Not1"/>
</dbReference>
<proteinExistence type="predicted"/>
<reference evidence="3" key="1">
    <citation type="journal article" date="2014" name="Science">
        <title>Ancient hybridizations among the ancestral genomes of bread wheat.</title>
        <authorList>
            <consortium name="International Wheat Genome Sequencing Consortium,"/>
            <person name="Marcussen T."/>
            <person name="Sandve S.R."/>
            <person name="Heier L."/>
            <person name="Spannagl M."/>
            <person name="Pfeifer M."/>
            <person name="Jakobsen K.S."/>
            <person name="Wulff B.B."/>
            <person name="Steuernagel B."/>
            <person name="Mayer K.F."/>
            <person name="Olsen O.A."/>
        </authorList>
    </citation>
    <scope>NUCLEOTIDE SEQUENCE [LARGE SCALE GENOMIC DNA]</scope>
    <source>
        <strain evidence="3">cv. AL8/78</strain>
    </source>
</reference>
<organism evidence="2 3">
    <name type="scientific">Aegilops tauschii subsp. strangulata</name>
    <name type="common">Goatgrass</name>
    <dbReference type="NCBI Taxonomy" id="200361"/>
    <lineage>
        <taxon>Eukaryota</taxon>
        <taxon>Viridiplantae</taxon>
        <taxon>Streptophyta</taxon>
        <taxon>Embryophyta</taxon>
        <taxon>Tracheophyta</taxon>
        <taxon>Spermatophyta</taxon>
        <taxon>Magnoliopsida</taxon>
        <taxon>Liliopsida</taxon>
        <taxon>Poales</taxon>
        <taxon>Poaceae</taxon>
        <taxon>BOP clade</taxon>
        <taxon>Pooideae</taxon>
        <taxon>Triticodae</taxon>
        <taxon>Triticeae</taxon>
        <taxon>Triticinae</taxon>
        <taxon>Aegilops</taxon>
    </lineage>
</organism>
<reference evidence="2" key="5">
    <citation type="journal article" date="2021" name="G3 (Bethesda)">
        <title>Aegilops tauschii genome assembly Aet v5.0 features greater sequence contiguity and improved annotation.</title>
        <authorList>
            <person name="Wang L."/>
            <person name="Zhu T."/>
            <person name="Rodriguez J.C."/>
            <person name="Deal K.R."/>
            <person name="Dubcovsky J."/>
            <person name="McGuire P.E."/>
            <person name="Lux T."/>
            <person name="Spannagl M."/>
            <person name="Mayer K.F.X."/>
            <person name="Baldrich P."/>
            <person name="Meyers B.C."/>
            <person name="Huo N."/>
            <person name="Gu Y.Q."/>
            <person name="Zhou H."/>
            <person name="Devos K.M."/>
            <person name="Bennetzen J.L."/>
            <person name="Unver T."/>
            <person name="Budak H."/>
            <person name="Gulick P.J."/>
            <person name="Galiba G."/>
            <person name="Kalapos B."/>
            <person name="Nelson D.R."/>
            <person name="Li P."/>
            <person name="You F.M."/>
            <person name="Luo M.C."/>
            <person name="Dvorak J."/>
        </authorList>
    </citation>
    <scope>NUCLEOTIDE SEQUENCE [LARGE SCALE GENOMIC DNA]</scope>
    <source>
        <strain evidence="2">cv. AL8/78</strain>
    </source>
</reference>
<keyword evidence="3" id="KW-1185">Reference proteome</keyword>
<dbReference type="GO" id="GO:0030015">
    <property type="term" value="C:CCR4-NOT core complex"/>
    <property type="evidence" value="ECO:0007669"/>
    <property type="project" value="InterPro"/>
</dbReference>
<dbReference type="GO" id="GO:0000932">
    <property type="term" value="C:P-body"/>
    <property type="evidence" value="ECO:0007669"/>
    <property type="project" value="TreeGrafter"/>
</dbReference>
<dbReference type="AlphaFoldDB" id="A0A452YUF1"/>